<dbReference type="Proteomes" id="UP000283855">
    <property type="component" value="Unassembled WGS sequence"/>
</dbReference>
<dbReference type="AlphaFoldDB" id="A0A413T4L8"/>
<sequence>MKHRVLSYLTVVAAILLMASCASRRSLERSPMVGGLTGEAYVEKVIAAAPEWKSVTGKVALNLDMGDKGKAKVNATVRIRKGEVIQFSVAPLLGIEVARMEITPEGLLLIDRMNKRYVEVSYAMLSGLANMELSFGVLQSLFLNELFLPGKNVLDADDVKRFRIVQDEAGVRLQVRSGKEFDYTFHTSADQGLLEKTEIGLRGTDYVLNWNYDDFGVLDRKPFPQHMLLTVGGVRSDLSLEMKFSRLSVDDHWEGRTKVSSRYRKVELVELLKMLKGV</sequence>
<dbReference type="Pfam" id="PF14125">
    <property type="entry name" value="DUF4292"/>
    <property type="match status" value="1"/>
</dbReference>
<comment type="caution">
    <text evidence="1">The sequence shown here is derived from an EMBL/GenBank/DDBJ whole genome shotgun (WGS) entry which is preliminary data.</text>
</comment>
<dbReference type="InterPro" id="IPR025634">
    <property type="entry name" value="DUF4292"/>
</dbReference>
<reference evidence="1 2" key="1">
    <citation type="submission" date="2018-08" db="EMBL/GenBank/DDBJ databases">
        <title>A genome reference for cultivated species of the human gut microbiota.</title>
        <authorList>
            <person name="Zou Y."/>
            <person name="Xue W."/>
            <person name="Luo G."/>
        </authorList>
    </citation>
    <scope>NUCLEOTIDE SEQUENCE [LARGE SCALE GENOMIC DNA]</scope>
    <source>
        <strain evidence="1 2">AM42-38</strain>
    </source>
</reference>
<protein>
    <submittedName>
        <fullName evidence="1">DUF4292 domain-containing protein</fullName>
    </submittedName>
</protein>
<evidence type="ECO:0000313" key="2">
    <source>
        <dbReference type="Proteomes" id="UP000283855"/>
    </source>
</evidence>
<gene>
    <name evidence="1" type="ORF">DW921_01385</name>
</gene>
<dbReference type="PROSITE" id="PS51257">
    <property type="entry name" value="PROKAR_LIPOPROTEIN"/>
    <property type="match status" value="1"/>
</dbReference>
<name>A0A413T4L8_9BACT</name>
<evidence type="ECO:0000313" key="1">
    <source>
        <dbReference type="EMBL" id="RHA78629.1"/>
    </source>
</evidence>
<dbReference type="EMBL" id="QSFT01000002">
    <property type="protein sequence ID" value="RHA78629.1"/>
    <property type="molecule type" value="Genomic_DNA"/>
</dbReference>
<dbReference type="RefSeq" id="WP_022278135.1">
    <property type="nucleotide sequence ID" value="NZ_CABJGD010000002.1"/>
</dbReference>
<organism evidence="1 2">
    <name type="scientific">Phocaeicola coprophilus</name>
    <dbReference type="NCBI Taxonomy" id="387090"/>
    <lineage>
        <taxon>Bacteria</taxon>
        <taxon>Pseudomonadati</taxon>
        <taxon>Bacteroidota</taxon>
        <taxon>Bacteroidia</taxon>
        <taxon>Bacteroidales</taxon>
        <taxon>Bacteroidaceae</taxon>
        <taxon>Phocaeicola</taxon>
    </lineage>
</organism>
<proteinExistence type="predicted"/>
<accession>A0A413T4L8</accession>